<dbReference type="Pfam" id="PF13578">
    <property type="entry name" value="Methyltransf_24"/>
    <property type="match status" value="1"/>
</dbReference>
<reference evidence="1 2" key="1">
    <citation type="submission" date="2020-08" db="EMBL/GenBank/DDBJ databases">
        <title>Genomic Encyclopedia of Type Strains, Phase IV (KMG-V): Genome sequencing to study the core and pangenomes of soil and plant-associated prokaryotes.</title>
        <authorList>
            <person name="Whitman W."/>
        </authorList>
    </citation>
    <scope>NUCLEOTIDE SEQUENCE [LARGE SCALE GENOMIC DNA]</scope>
    <source>
        <strain evidence="1 2">SEMIA 4060</strain>
    </source>
</reference>
<dbReference type="RefSeq" id="WP_184708412.1">
    <property type="nucleotide sequence ID" value="NZ_JACHBG010000014.1"/>
</dbReference>
<evidence type="ECO:0000313" key="2">
    <source>
        <dbReference type="Proteomes" id="UP000565576"/>
    </source>
</evidence>
<evidence type="ECO:0008006" key="3">
    <source>
        <dbReference type="Google" id="ProtNLM"/>
    </source>
</evidence>
<comment type="caution">
    <text evidence="1">The sequence shown here is derived from an EMBL/GenBank/DDBJ whole genome shotgun (WGS) entry which is preliminary data.</text>
</comment>
<gene>
    <name evidence="1" type="ORF">GGD46_004785</name>
</gene>
<proteinExistence type="predicted"/>
<protein>
    <recommendedName>
        <fullName evidence="3">Class I SAM-dependent methyltransferase</fullName>
    </recommendedName>
</protein>
<dbReference type="EMBL" id="JACHBG010000014">
    <property type="protein sequence ID" value="MBB6487482.1"/>
    <property type="molecule type" value="Genomic_DNA"/>
</dbReference>
<dbReference type="AlphaFoldDB" id="A0A7X0IVP6"/>
<organism evidence="1 2">
    <name type="scientific">Rhizobium lusitanum</name>
    <dbReference type="NCBI Taxonomy" id="293958"/>
    <lineage>
        <taxon>Bacteria</taxon>
        <taxon>Pseudomonadati</taxon>
        <taxon>Pseudomonadota</taxon>
        <taxon>Alphaproteobacteria</taxon>
        <taxon>Hyphomicrobiales</taxon>
        <taxon>Rhizobiaceae</taxon>
        <taxon>Rhizobium/Agrobacterium group</taxon>
        <taxon>Rhizobium</taxon>
    </lineage>
</organism>
<sequence length="245" mass="27662">MFGEELDRVRKVSKETGCESWTSLDYQNHILNYLMENRDRGFEGVIEIGCYKGGLSAMLGFICQQFKWPFFAVDIDENSILSTRRLLSSLMLLENATIHHGTLASFARTAVLKQRPVLIILDGDHRYEAVVDDIQMVYSLNKLPLAAAFHDYSLRHPSSGEKVDQAVKNCFGDWPIQHIGALMDGTGPYPTRERPAEDGHWWDVPGYEGALVQLPSKLTNMVIEPQPVLQRKSLLSSILRRLGAN</sequence>
<dbReference type="InterPro" id="IPR029063">
    <property type="entry name" value="SAM-dependent_MTases_sf"/>
</dbReference>
<dbReference type="Gene3D" id="3.40.50.150">
    <property type="entry name" value="Vaccinia Virus protein VP39"/>
    <property type="match status" value="1"/>
</dbReference>
<name>A0A7X0IVP6_9HYPH</name>
<dbReference type="Proteomes" id="UP000565576">
    <property type="component" value="Unassembled WGS sequence"/>
</dbReference>
<accession>A0A7X0IVP6</accession>
<evidence type="ECO:0000313" key="1">
    <source>
        <dbReference type="EMBL" id="MBB6487482.1"/>
    </source>
</evidence>
<dbReference type="SUPFAM" id="SSF53335">
    <property type="entry name" value="S-adenosyl-L-methionine-dependent methyltransferases"/>
    <property type="match status" value="1"/>
</dbReference>